<dbReference type="SUPFAM" id="SSF50129">
    <property type="entry name" value="GroES-like"/>
    <property type="match status" value="2"/>
</dbReference>
<comment type="catalytic activity">
    <reaction evidence="8">
        <text>S-(hydroxymethyl)glutathione + NADP(+) = S-formylglutathione + NADPH + H(+)</text>
        <dbReference type="Rhea" id="RHEA:19981"/>
        <dbReference type="ChEBI" id="CHEBI:15378"/>
        <dbReference type="ChEBI" id="CHEBI:57688"/>
        <dbReference type="ChEBI" id="CHEBI:57783"/>
        <dbReference type="ChEBI" id="CHEBI:58349"/>
        <dbReference type="ChEBI" id="CHEBI:58758"/>
        <dbReference type="EC" id="1.1.1.284"/>
    </reaction>
</comment>
<dbReference type="InterPro" id="IPR002328">
    <property type="entry name" value="ADH_Zn_CS"/>
</dbReference>
<name>A0ABD3WS78_SINWO</name>
<comment type="catalytic activity">
    <reaction evidence="9 12">
        <text>S-(hydroxymethyl)glutathione + NAD(+) = S-formylglutathione + NADH + H(+)</text>
        <dbReference type="Rhea" id="RHEA:19985"/>
        <dbReference type="ChEBI" id="CHEBI:15378"/>
        <dbReference type="ChEBI" id="CHEBI:57540"/>
        <dbReference type="ChEBI" id="CHEBI:57688"/>
        <dbReference type="ChEBI" id="CHEBI:57945"/>
        <dbReference type="ChEBI" id="CHEBI:58758"/>
        <dbReference type="EC" id="1.1.1.284"/>
    </reaction>
</comment>
<evidence type="ECO:0000256" key="6">
    <source>
        <dbReference type="ARBA" id="ARBA00023027"/>
    </source>
</evidence>
<dbReference type="InterPro" id="IPR011032">
    <property type="entry name" value="GroES-like_sf"/>
</dbReference>
<proteinExistence type="inferred from homology"/>
<dbReference type="EMBL" id="JBJQND010000005">
    <property type="protein sequence ID" value="KAL3875602.1"/>
    <property type="molecule type" value="Genomic_DNA"/>
</dbReference>
<dbReference type="AlphaFoldDB" id="A0ABD3WS78"/>
<evidence type="ECO:0000256" key="5">
    <source>
        <dbReference type="ARBA" id="ARBA00023002"/>
    </source>
</evidence>
<dbReference type="Gene3D" id="3.40.50.720">
    <property type="entry name" value="NAD(P)-binding Rossmann-like Domain"/>
    <property type="match status" value="1"/>
</dbReference>
<dbReference type="NCBIfam" id="TIGR02818">
    <property type="entry name" value="adh_III_F_hyde"/>
    <property type="match status" value="1"/>
</dbReference>
<keyword evidence="4 12" id="KW-0862">Zinc</keyword>
<evidence type="ECO:0000259" key="14">
    <source>
        <dbReference type="Pfam" id="PF08240"/>
    </source>
</evidence>
<dbReference type="GO" id="GO:0004022">
    <property type="term" value="F:alcohol dehydrogenase (NAD+) activity"/>
    <property type="evidence" value="ECO:0007669"/>
    <property type="project" value="UniProtKB-EC"/>
</dbReference>
<evidence type="ECO:0000256" key="10">
    <source>
        <dbReference type="ARBA" id="ARBA00049164"/>
    </source>
</evidence>
<keyword evidence="16" id="KW-1185">Reference proteome</keyword>
<keyword evidence="5 12" id="KW-0560">Oxidoreductase</keyword>
<evidence type="ECO:0000256" key="1">
    <source>
        <dbReference type="ARBA" id="ARBA00001947"/>
    </source>
</evidence>
<dbReference type="CDD" id="cd08300">
    <property type="entry name" value="alcohol_DH_class_III"/>
    <property type="match status" value="1"/>
</dbReference>
<dbReference type="FunFam" id="3.40.50.720:FF:000003">
    <property type="entry name" value="S-(hydroxymethyl)glutathione dehydrogenase"/>
    <property type="match status" value="1"/>
</dbReference>
<feature type="domain" description="Alcohol dehydrogenase-like N-terminal" evidence="14">
    <location>
        <begin position="35"/>
        <end position="163"/>
    </location>
</feature>
<dbReference type="InterPro" id="IPR036291">
    <property type="entry name" value="NAD(P)-bd_dom_sf"/>
</dbReference>
<dbReference type="PANTHER" id="PTHR43880">
    <property type="entry name" value="ALCOHOL DEHYDROGENASE"/>
    <property type="match status" value="1"/>
</dbReference>
<comment type="similarity">
    <text evidence="2 12">Belongs to the zinc-containing alcohol dehydrogenase family. Class-III subfamily.</text>
</comment>
<comment type="catalytic activity">
    <reaction evidence="10">
        <text>a secondary alcohol + NAD(+) = a ketone + NADH + H(+)</text>
        <dbReference type="Rhea" id="RHEA:10740"/>
        <dbReference type="ChEBI" id="CHEBI:15378"/>
        <dbReference type="ChEBI" id="CHEBI:17087"/>
        <dbReference type="ChEBI" id="CHEBI:35681"/>
        <dbReference type="ChEBI" id="CHEBI:57540"/>
        <dbReference type="ChEBI" id="CHEBI:57945"/>
        <dbReference type="EC" id="1.1.1.1"/>
    </reaction>
</comment>
<organism evidence="15 16">
    <name type="scientific">Sinanodonta woodiana</name>
    <name type="common">Chinese pond mussel</name>
    <name type="synonym">Anodonta woodiana</name>
    <dbReference type="NCBI Taxonomy" id="1069815"/>
    <lineage>
        <taxon>Eukaryota</taxon>
        <taxon>Metazoa</taxon>
        <taxon>Spiralia</taxon>
        <taxon>Lophotrochozoa</taxon>
        <taxon>Mollusca</taxon>
        <taxon>Bivalvia</taxon>
        <taxon>Autobranchia</taxon>
        <taxon>Heteroconchia</taxon>
        <taxon>Palaeoheterodonta</taxon>
        <taxon>Unionida</taxon>
        <taxon>Unionoidea</taxon>
        <taxon>Unionidae</taxon>
        <taxon>Unioninae</taxon>
        <taxon>Sinanodonta</taxon>
    </lineage>
</organism>
<evidence type="ECO:0000259" key="13">
    <source>
        <dbReference type="Pfam" id="PF00107"/>
    </source>
</evidence>
<dbReference type="SUPFAM" id="SSF51735">
    <property type="entry name" value="NAD(P)-binding Rossmann-fold domains"/>
    <property type="match status" value="1"/>
</dbReference>
<dbReference type="Pfam" id="PF00107">
    <property type="entry name" value="ADH_zinc_N"/>
    <property type="match status" value="1"/>
</dbReference>
<dbReference type="Gene3D" id="3.90.180.10">
    <property type="entry name" value="Medium-chain alcohol dehydrogenases, catalytic domain"/>
    <property type="match status" value="1"/>
</dbReference>
<dbReference type="EC" id="1.1.1.284" evidence="12"/>
<comment type="caution">
    <text evidence="15">The sequence shown here is derived from an EMBL/GenBank/DDBJ whole genome shotgun (WGS) entry which is preliminary data.</text>
</comment>
<dbReference type="Proteomes" id="UP001634394">
    <property type="component" value="Unassembled WGS sequence"/>
</dbReference>
<dbReference type="InterPro" id="IPR013149">
    <property type="entry name" value="ADH-like_C"/>
</dbReference>
<keyword evidence="6 12" id="KW-0520">NAD</keyword>
<dbReference type="InterPro" id="IPR013154">
    <property type="entry name" value="ADH-like_N"/>
</dbReference>
<evidence type="ECO:0000256" key="12">
    <source>
        <dbReference type="RuleBase" id="RU362016"/>
    </source>
</evidence>
<evidence type="ECO:0000256" key="2">
    <source>
        <dbReference type="ARBA" id="ARBA00010902"/>
    </source>
</evidence>
<dbReference type="PROSITE" id="PS00059">
    <property type="entry name" value="ADH_ZINC"/>
    <property type="match status" value="1"/>
</dbReference>
<evidence type="ECO:0000313" key="15">
    <source>
        <dbReference type="EMBL" id="KAL3875602.1"/>
    </source>
</evidence>
<keyword evidence="3 12" id="KW-0479">Metal-binding</keyword>
<protein>
    <recommendedName>
        <fullName evidence="7 12">S-(hydroxymethyl)glutathione dehydrogenase</fullName>
        <ecNumber evidence="12">1.1.1.284</ecNumber>
    </recommendedName>
</protein>
<feature type="domain" description="Alcohol dehydrogenase-like C-terminal" evidence="13">
    <location>
        <begin position="205"/>
        <end position="336"/>
    </location>
</feature>
<evidence type="ECO:0000256" key="3">
    <source>
        <dbReference type="ARBA" id="ARBA00022723"/>
    </source>
</evidence>
<sequence>MADTVGKTITCRAAVAWEAKKPLSLETVEVAPPKAGEVRIKITHTGVCHTDAYTLDGFDSEGKFPVVLGHEGGGIIESVGEGVTSVAPGDHVIPLYIPQCGDCKFCSSPKTNLCSKIRVTQGQGVMPDGTSRFTCKGQTVYHFMGCSTFSEYTVVAEISVCKINPSAPLDKVCLLGCGISTGYGAALNTAKVEPGSNCAVWGLGAVGLATVMGCKAAGASRIIGIDINPDKFEIAKQFGATECVNPKDFDKPIQEVLIGMTDGGLDFTFECIGNVHTMRAALESCHKGWGVSVIIGVAASGQEISTRPFQLVTGRTWKGTAFGGWKSRDSVPKLVDSYVEKKLKVDEFVSHTMTLDKINEAFDLMHAGKSIRAVVSMN</sequence>
<reference evidence="15 16" key="1">
    <citation type="submission" date="2024-11" db="EMBL/GenBank/DDBJ databases">
        <title>Chromosome-level genome assembly of the freshwater bivalve Anodonta woodiana.</title>
        <authorList>
            <person name="Chen X."/>
        </authorList>
    </citation>
    <scope>NUCLEOTIDE SEQUENCE [LARGE SCALE GENOMIC DNA]</scope>
    <source>
        <strain evidence="15">MN2024</strain>
        <tissue evidence="15">Gills</tissue>
    </source>
</reference>
<comment type="cofactor">
    <cofactor evidence="1 12">
        <name>Zn(2+)</name>
        <dbReference type="ChEBI" id="CHEBI:29105"/>
    </cofactor>
</comment>
<dbReference type="FunFam" id="3.90.180.10:FF:000001">
    <property type="entry name" value="S-(hydroxymethyl)glutathione dehydrogenase"/>
    <property type="match status" value="1"/>
</dbReference>
<accession>A0ABD3WS78</accession>
<dbReference type="Pfam" id="PF08240">
    <property type="entry name" value="ADH_N"/>
    <property type="match status" value="1"/>
</dbReference>
<evidence type="ECO:0000256" key="7">
    <source>
        <dbReference type="ARBA" id="ARBA00032767"/>
    </source>
</evidence>
<dbReference type="GO" id="GO:0051903">
    <property type="term" value="F:S-(hydroxymethyl)glutathione dehydrogenase [NAD(P)+] activity"/>
    <property type="evidence" value="ECO:0007669"/>
    <property type="project" value="UniProtKB-EC"/>
</dbReference>
<gene>
    <name evidence="15" type="ORF">ACJMK2_033537</name>
</gene>
<evidence type="ECO:0000313" key="16">
    <source>
        <dbReference type="Proteomes" id="UP001634394"/>
    </source>
</evidence>
<evidence type="ECO:0000256" key="11">
    <source>
        <dbReference type="ARBA" id="ARBA00049243"/>
    </source>
</evidence>
<dbReference type="PANTHER" id="PTHR43880:SF12">
    <property type="entry name" value="ALCOHOL DEHYDROGENASE CLASS-3"/>
    <property type="match status" value="1"/>
</dbReference>
<dbReference type="GO" id="GO:0046872">
    <property type="term" value="F:metal ion binding"/>
    <property type="evidence" value="ECO:0007669"/>
    <property type="project" value="UniProtKB-KW"/>
</dbReference>
<dbReference type="GO" id="GO:0044281">
    <property type="term" value="P:small molecule metabolic process"/>
    <property type="evidence" value="ECO:0007669"/>
    <property type="project" value="UniProtKB-ARBA"/>
</dbReference>
<evidence type="ECO:0000256" key="8">
    <source>
        <dbReference type="ARBA" id="ARBA00047793"/>
    </source>
</evidence>
<evidence type="ECO:0000256" key="9">
    <source>
        <dbReference type="ARBA" id="ARBA00048110"/>
    </source>
</evidence>
<evidence type="ECO:0000256" key="4">
    <source>
        <dbReference type="ARBA" id="ARBA00022833"/>
    </source>
</evidence>
<dbReference type="InterPro" id="IPR014183">
    <property type="entry name" value="ADH_3"/>
</dbReference>
<comment type="catalytic activity">
    <reaction evidence="11">
        <text>a primary alcohol + NAD(+) = an aldehyde + NADH + H(+)</text>
        <dbReference type="Rhea" id="RHEA:10736"/>
        <dbReference type="ChEBI" id="CHEBI:15378"/>
        <dbReference type="ChEBI" id="CHEBI:15734"/>
        <dbReference type="ChEBI" id="CHEBI:17478"/>
        <dbReference type="ChEBI" id="CHEBI:57540"/>
        <dbReference type="ChEBI" id="CHEBI:57945"/>
        <dbReference type="EC" id="1.1.1.1"/>
    </reaction>
</comment>